<dbReference type="PANTHER" id="PTHR22640">
    <property type="entry name" value="STRUCTURAL MAINTENANCE OF CHROMOSOMES FLEXIBLE HINGE DOMAIN-CONTAINING PROTEIN 1"/>
    <property type="match status" value="1"/>
</dbReference>
<dbReference type="Ensembl" id="ENSHHUT00000054960.1">
    <property type="protein sequence ID" value="ENSHHUP00000053100.1"/>
    <property type="gene ID" value="ENSHHUG00000031903.1"/>
</dbReference>
<evidence type="ECO:0000259" key="1">
    <source>
        <dbReference type="Pfam" id="PF26199"/>
    </source>
</evidence>
<name>A0A4W5NUU5_9TELE</name>
<dbReference type="InterPro" id="IPR058616">
    <property type="entry name" value="Ig_SMCHD1_8th"/>
</dbReference>
<reference evidence="2" key="2">
    <citation type="submission" date="2025-08" db="UniProtKB">
        <authorList>
            <consortium name="Ensembl"/>
        </authorList>
    </citation>
    <scope>IDENTIFICATION</scope>
</reference>
<protein>
    <recommendedName>
        <fullName evidence="1">SMCHD1 Ig-like domain-containing protein</fullName>
    </recommendedName>
</protein>
<dbReference type="AlphaFoldDB" id="A0A4W5NUU5"/>
<reference evidence="3" key="1">
    <citation type="submission" date="2018-06" db="EMBL/GenBank/DDBJ databases">
        <title>Genome assembly of Danube salmon.</title>
        <authorList>
            <person name="Macqueen D.J."/>
            <person name="Gundappa M.K."/>
        </authorList>
    </citation>
    <scope>NUCLEOTIDE SEQUENCE [LARGE SCALE GENOMIC DNA]</scope>
</reference>
<feature type="domain" description="SMCHD1 Ig-like" evidence="1">
    <location>
        <begin position="1"/>
        <end position="41"/>
    </location>
</feature>
<sequence>MENSPGQDGNEYVLHFRPVIPGFGPKNPLVAFELPFRFYNDVENRKQMSELTRKKDQINQTIDTYKSLFDTNRQLTTELDNQVRNATNKEGHLKSELRKNSMNVAQLSSIPAIDALISQKTGDTEKMKLQVQRVCSMPDPFRGTPDVLGKVMS</sequence>
<evidence type="ECO:0000313" key="2">
    <source>
        <dbReference type="Ensembl" id="ENSHHUP00000053100.1"/>
    </source>
</evidence>
<dbReference type="GO" id="GO:0006302">
    <property type="term" value="P:double-strand break repair"/>
    <property type="evidence" value="ECO:0007669"/>
    <property type="project" value="InterPro"/>
</dbReference>
<dbReference type="PANTHER" id="PTHR22640:SF2">
    <property type="entry name" value="STRUCTURAL MAINTENANCE OF CHROMOSOMES FLEXIBLE HINGE DOMAIN-CONTAINING PROTEIN 1"/>
    <property type="match status" value="1"/>
</dbReference>
<dbReference type="Proteomes" id="UP000314982">
    <property type="component" value="Unassembled WGS sequence"/>
</dbReference>
<organism evidence="2 3">
    <name type="scientific">Hucho hucho</name>
    <name type="common">huchen</name>
    <dbReference type="NCBI Taxonomy" id="62062"/>
    <lineage>
        <taxon>Eukaryota</taxon>
        <taxon>Metazoa</taxon>
        <taxon>Chordata</taxon>
        <taxon>Craniata</taxon>
        <taxon>Vertebrata</taxon>
        <taxon>Euteleostomi</taxon>
        <taxon>Actinopterygii</taxon>
        <taxon>Neopterygii</taxon>
        <taxon>Teleostei</taxon>
        <taxon>Protacanthopterygii</taxon>
        <taxon>Salmoniformes</taxon>
        <taxon>Salmonidae</taxon>
        <taxon>Salmoninae</taxon>
        <taxon>Hucho</taxon>
    </lineage>
</organism>
<evidence type="ECO:0000313" key="3">
    <source>
        <dbReference type="Proteomes" id="UP000314982"/>
    </source>
</evidence>
<reference evidence="2" key="3">
    <citation type="submission" date="2025-09" db="UniProtKB">
        <authorList>
            <consortium name="Ensembl"/>
        </authorList>
    </citation>
    <scope>IDENTIFICATION</scope>
</reference>
<dbReference type="InterPro" id="IPR038892">
    <property type="entry name" value="SMCHD1"/>
</dbReference>
<dbReference type="GeneTree" id="ENSGT00390000006950"/>
<dbReference type="Pfam" id="PF26199">
    <property type="entry name" value="Ig_SMCHD1_8th"/>
    <property type="match status" value="1"/>
</dbReference>
<proteinExistence type="predicted"/>
<keyword evidence="3" id="KW-1185">Reference proteome</keyword>
<accession>A0A4W5NUU5</accession>